<feature type="compositionally biased region" description="Basic and acidic residues" evidence="1">
    <location>
        <begin position="1"/>
        <end position="17"/>
    </location>
</feature>
<feature type="compositionally biased region" description="Polar residues" evidence="1">
    <location>
        <begin position="716"/>
        <end position="730"/>
    </location>
</feature>
<dbReference type="RefSeq" id="XP_013288501.1">
    <property type="nucleotide sequence ID" value="XM_013433047.1"/>
</dbReference>
<organism evidence="2 3">
    <name type="scientific">Fonsecaea pedrosoi CBS 271.37</name>
    <dbReference type="NCBI Taxonomy" id="1442368"/>
    <lineage>
        <taxon>Eukaryota</taxon>
        <taxon>Fungi</taxon>
        <taxon>Dikarya</taxon>
        <taxon>Ascomycota</taxon>
        <taxon>Pezizomycotina</taxon>
        <taxon>Eurotiomycetes</taxon>
        <taxon>Chaetothyriomycetidae</taxon>
        <taxon>Chaetothyriales</taxon>
        <taxon>Herpotrichiellaceae</taxon>
        <taxon>Fonsecaea</taxon>
    </lineage>
</organism>
<feature type="compositionally biased region" description="Polar residues" evidence="1">
    <location>
        <begin position="82"/>
        <end position="91"/>
    </location>
</feature>
<feature type="compositionally biased region" description="Basic and acidic residues" evidence="1">
    <location>
        <begin position="732"/>
        <end position="741"/>
    </location>
</feature>
<dbReference type="VEuPathDB" id="FungiDB:Z517_00081"/>
<name>A0A0D2GUM0_9EURO</name>
<feature type="compositionally biased region" description="Basic and acidic residues" evidence="1">
    <location>
        <begin position="413"/>
        <end position="431"/>
    </location>
</feature>
<accession>A0A0D2GUM0</accession>
<dbReference type="EMBL" id="KN846969">
    <property type="protein sequence ID" value="KIW84693.1"/>
    <property type="molecule type" value="Genomic_DNA"/>
</dbReference>
<feature type="compositionally biased region" description="Basic residues" evidence="1">
    <location>
        <begin position="650"/>
        <end position="661"/>
    </location>
</feature>
<gene>
    <name evidence="2" type="ORF">Z517_00081</name>
</gene>
<feature type="compositionally biased region" description="Low complexity" evidence="1">
    <location>
        <begin position="321"/>
        <end position="332"/>
    </location>
</feature>
<feature type="compositionally biased region" description="Basic and acidic residues" evidence="1">
    <location>
        <begin position="672"/>
        <end position="688"/>
    </location>
</feature>
<evidence type="ECO:0000313" key="2">
    <source>
        <dbReference type="EMBL" id="KIW84693.1"/>
    </source>
</evidence>
<feature type="compositionally biased region" description="Basic and acidic residues" evidence="1">
    <location>
        <begin position="103"/>
        <end position="115"/>
    </location>
</feature>
<feature type="compositionally biased region" description="Polar residues" evidence="1">
    <location>
        <begin position="18"/>
        <end position="27"/>
    </location>
</feature>
<proteinExistence type="predicted"/>
<dbReference type="HOGENOM" id="CLU_012406_0_0_1"/>
<feature type="compositionally biased region" description="Basic and acidic residues" evidence="1">
    <location>
        <begin position="490"/>
        <end position="606"/>
    </location>
</feature>
<feature type="region of interest" description="Disordered" evidence="1">
    <location>
        <begin position="1"/>
        <end position="124"/>
    </location>
</feature>
<protein>
    <submittedName>
        <fullName evidence="2">Unplaced genomic scaffold supercont1.1, whole genome shotgun sequence</fullName>
    </submittedName>
</protein>
<feature type="region of interest" description="Disordered" evidence="1">
    <location>
        <begin position="238"/>
        <end position="332"/>
    </location>
</feature>
<dbReference type="OrthoDB" id="4159553at2759"/>
<dbReference type="Proteomes" id="UP000053029">
    <property type="component" value="Unassembled WGS sequence"/>
</dbReference>
<reference evidence="2 3" key="1">
    <citation type="submission" date="2015-01" db="EMBL/GenBank/DDBJ databases">
        <title>The Genome Sequence of Fonsecaea pedrosoi CBS 271.37.</title>
        <authorList>
            <consortium name="The Broad Institute Genomics Platform"/>
            <person name="Cuomo C."/>
            <person name="de Hoog S."/>
            <person name="Gorbushina A."/>
            <person name="Stielow B."/>
            <person name="Teixiera M."/>
            <person name="Abouelleil A."/>
            <person name="Chapman S.B."/>
            <person name="Priest M."/>
            <person name="Young S.K."/>
            <person name="Wortman J."/>
            <person name="Nusbaum C."/>
            <person name="Birren B."/>
        </authorList>
    </citation>
    <scope>NUCLEOTIDE SEQUENCE [LARGE SCALE GENOMIC DNA]</scope>
    <source>
        <strain evidence="2 3">CBS 271.37</strain>
    </source>
</reference>
<dbReference type="AlphaFoldDB" id="A0A0D2GUM0"/>
<feature type="region of interest" description="Disordered" evidence="1">
    <location>
        <begin position="199"/>
        <end position="221"/>
    </location>
</feature>
<sequence length="747" mass="79733">MDKLKTMMDKGNVEDKTGPTSRLTGQGSHFPKNEEQPVGAATGLLENTAAGDTRGTEMQQAREGSLASQLPGRGPGTAAIGETSTYSSHTLRTGDPVPNVVDFRSEDPATYRAPEHSYVSSRGIPEGGPLAAAAHAFHKDKDYSTSHLPGAFPSDTTAHDATTIAPSTLTTTTSPAERSAVYREAEKTKVPDAAAAAQFATRAAPGTQEPASEEPRSSGTIGKILGAVGLGTAASGAMVATSRAEEDQQHAVADTPNQPTTTTGVETYTSPSRSGPPSSHHRKESIPTTAYPAGVDSPAPINPPVGGTSATSDQEEKDQAARNTGLAAGAAGVGAGMAAAGAYSMRGREQNTAKTDWPLRNDTTAATPATATVPTSEGATKTTPVGQTARQPHTAYEAAPATTETCIVSEYKQPQERPEVQTKKDKAKQEATRAGPTSAEGGASRTSEYSEGQDTVSEETESRRHEKEKEAALAGVVGAGAGAGAAGLYEHNKRQDRLEEDTQRQKDLAEQEAARQKQFEKDQKAAEKQAKKEEKQHQKEIKKEEKQHQKELEKQEKHHQKEIETEEKYHHKEVDKETAAREKAAEKEERHRREELERDQKEREKATAAAAAGAGAYEVHDKDRHPPPTTVTDESGRTKLHKEPEEKKPGLLKRIFKRRKNKDTGEEEEYEDHDHDEPEAEHGDHHIAEAGVVGGTGAAVAGTAASSSHEPPASSYEVQSGGLQKPSYNPFSKDDPAHEHPTTSSAH</sequence>
<feature type="compositionally biased region" description="Polar residues" evidence="1">
    <location>
        <begin position="444"/>
        <end position="455"/>
    </location>
</feature>
<feature type="compositionally biased region" description="Polar residues" evidence="1">
    <location>
        <begin position="377"/>
        <end position="391"/>
    </location>
</feature>
<evidence type="ECO:0000256" key="1">
    <source>
        <dbReference type="SAM" id="MobiDB-lite"/>
    </source>
</evidence>
<feature type="compositionally biased region" description="Low complexity" evidence="1">
    <location>
        <begin position="698"/>
        <end position="715"/>
    </location>
</feature>
<feature type="compositionally biased region" description="Basic and acidic residues" evidence="1">
    <location>
        <begin position="460"/>
        <end position="471"/>
    </location>
</feature>
<feature type="region of interest" description="Disordered" evidence="1">
    <location>
        <begin position="345"/>
        <end position="747"/>
    </location>
</feature>
<feature type="compositionally biased region" description="Low complexity" evidence="1">
    <location>
        <begin position="394"/>
        <end position="405"/>
    </location>
</feature>
<keyword evidence="3" id="KW-1185">Reference proteome</keyword>
<feature type="compositionally biased region" description="Basic and acidic residues" evidence="1">
    <location>
        <begin position="634"/>
        <end position="649"/>
    </location>
</feature>
<feature type="compositionally biased region" description="Low complexity" evidence="1">
    <location>
        <begin position="363"/>
        <end position="375"/>
    </location>
</feature>
<dbReference type="GeneID" id="25299571"/>
<feature type="compositionally biased region" description="Polar residues" evidence="1">
    <location>
        <begin position="255"/>
        <end position="269"/>
    </location>
</feature>
<feature type="compositionally biased region" description="Low complexity" evidence="1">
    <location>
        <begin position="607"/>
        <end position="616"/>
    </location>
</feature>
<dbReference type="STRING" id="1442368.A0A0D2GUM0"/>
<evidence type="ECO:0000313" key="3">
    <source>
        <dbReference type="Proteomes" id="UP000053029"/>
    </source>
</evidence>